<evidence type="ECO:0000256" key="11">
    <source>
        <dbReference type="PIRSR" id="PIRSR621190-2"/>
    </source>
</evidence>
<dbReference type="SMART" id="SM00235">
    <property type="entry name" value="ZnMc"/>
    <property type="match status" value="1"/>
</dbReference>
<feature type="binding site" evidence="11">
    <location>
        <position position="197"/>
    </location>
    <ligand>
        <name>Zn(2+)</name>
        <dbReference type="ChEBI" id="CHEBI:29105"/>
        <label>1</label>
    </ligand>
</feature>
<dbReference type="InterPro" id="IPR036365">
    <property type="entry name" value="PGBD-like_sf"/>
</dbReference>
<dbReference type="CDD" id="cd00094">
    <property type="entry name" value="HX"/>
    <property type="match status" value="1"/>
</dbReference>
<feature type="binding site" evidence="11">
    <location>
        <position position="229"/>
    </location>
    <ligand>
        <name>Ca(2+)</name>
        <dbReference type="ChEBI" id="CHEBI:29108"/>
        <label>1</label>
    </ligand>
</feature>
<feature type="signal peptide" evidence="14">
    <location>
        <begin position="1"/>
        <end position="20"/>
    </location>
</feature>
<dbReference type="PANTHER" id="PTHR10201">
    <property type="entry name" value="MATRIX METALLOPROTEINASE"/>
    <property type="match status" value="1"/>
</dbReference>
<feature type="repeat" description="Hemopexin" evidence="13">
    <location>
        <begin position="367"/>
        <end position="413"/>
    </location>
</feature>
<comment type="caution">
    <text evidence="16">The sequence shown here is derived from an EMBL/GenBank/DDBJ whole genome shotgun (WGS) entry which is preliminary data.</text>
</comment>
<organism evidence="16 17">
    <name type="scientific">Sinanodonta woodiana</name>
    <name type="common">Chinese pond mussel</name>
    <name type="synonym">Anodonta woodiana</name>
    <dbReference type="NCBI Taxonomy" id="1069815"/>
    <lineage>
        <taxon>Eukaryota</taxon>
        <taxon>Metazoa</taxon>
        <taxon>Spiralia</taxon>
        <taxon>Lophotrochozoa</taxon>
        <taxon>Mollusca</taxon>
        <taxon>Bivalvia</taxon>
        <taxon>Autobranchia</taxon>
        <taxon>Heteroconchia</taxon>
        <taxon>Palaeoheterodonta</taxon>
        <taxon>Unionida</taxon>
        <taxon>Unionoidea</taxon>
        <taxon>Unionidae</taxon>
        <taxon>Unioninae</taxon>
        <taxon>Sinanodonta</taxon>
    </lineage>
</organism>
<keyword evidence="6 10" id="KW-0862">Zinc</keyword>
<dbReference type="Pfam" id="PF01471">
    <property type="entry name" value="PG_binding_1"/>
    <property type="match status" value="1"/>
</dbReference>
<protein>
    <recommendedName>
        <fullName evidence="15">Peptidase metallopeptidase domain-containing protein</fullName>
    </recommendedName>
</protein>
<feature type="modified residue" description="Phosphotyrosine; by PKDCC" evidence="12">
    <location>
        <position position="402"/>
    </location>
</feature>
<dbReference type="FunFam" id="3.40.390.10:FF:000068">
    <property type="entry name" value="Predicted protein"/>
    <property type="match status" value="1"/>
</dbReference>
<dbReference type="Gene3D" id="3.40.390.10">
    <property type="entry name" value="Collagenase (Catalytic Domain)"/>
    <property type="match status" value="1"/>
</dbReference>
<dbReference type="SUPFAM" id="SSF47090">
    <property type="entry name" value="PGBD-like"/>
    <property type="match status" value="1"/>
</dbReference>
<feature type="binding site" evidence="11">
    <location>
        <position position="265"/>
    </location>
    <ligand>
        <name>Zn(2+)</name>
        <dbReference type="ChEBI" id="CHEBI:29105"/>
        <label>2</label>
        <note>catalytic</note>
    </ligand>
</feature>
<sequence length="511" mass="58620">MKEKHAVTIVIFCLWSVVHSVQLDEKYIKGLHALLKREQRPALPTVDVDAYLEKYGYLDIIPPEASHSEETRSNAISEFQRFANLPVSGQLDKATLQKMRQRRCGMRDVIRPSERSAELRTRAQNEPLAFSNSYKWDHTEITYKFLDFTRQLPESSQRRAIQNALNKWAEVTPLTFRETASSNSDILLAYRRFDHNDGNSFDGRGGTLAHAFFPGTASISGDTHFDEDEIWTENTEKGTNLEIVSAHEFGHALGLGHSNAFGALMKPFYSGYDPNYKLGTDDIHRIQQLYGGPNRRINPQPTQAPKPTIIPSTNNKFCDLKFDGISNAHDGSTYIFKKKEIYKLSSRGYGIESGYPQPIKSVYKQAPNGVGAVVYSAYTRHTYIFKGNRFWRYTGYTKDSGYPKILEGFYIDIQAALEWRDGQIYVFKNDQYSIWREDFTRQPSGYPRPIASLWGNLIPNIDAAIRWRDGITYFFKGMNYIKFNDSRRQMETGYPRPKAAPWLGCDRPIPK</sequence>
<keyword evidence="11" id="KW-0106">Calcium</keyword>
<feature type="domain" description="Peptidase metallopeptidase" evidence="15">
    <location>
        <begin position="132"/>
        <end position="292"/>
    </location>
</feature>
<evidence type="ECO:0000256" key="3">
    <source>
        <dbReference type="ARBA" id="ARBA00022723"/>
    </source>
</evidence>
<dbReference type="AlphaFoldDB" id="A0ABD3V4V5"/>
<feature type="binding site" evidence="11">
    <location>
        <position position="203"/>
    </location>
    <ligand>
        <name>Ca(2+)</name>
        <dbReference type="ChEBI" id="CHEBI:29108"/>
        <label>3</label>
    </ligand>
</feature>
<feature type="binding site" evidence="11">
    <location>
        <position position="416"/>
    </location>
    <ligand>
        <name>Ca(2+)</name>
        <dbReference type="ChEBI" id="CHEBI:29108"/>
        <label>5</label>
    </ligand>
</feature>
<dbReference type="SUPFAM" id="SSF50923">
    <property type="entry name" value="Hemopexin-like domain"/>
    <property type="match status" value="1"/>
</dbReference>
<feature type="binding site" evidence="10">
    <location>
        <position position="257"/>
    </location>
    <ligand>
        <name>Zn(2+)</name>
        <dbReference type="ChEBI" id="CHEBI:29105"/>
        <label>2</label>
        <note>catalytic</note>
    </ligand>
</feature>
<feature type="active site" evidence="9">
    <location>
        <position position="248"/>
    </location>
</feature>
<dbReference type="InterPro" id="IPR024079">
    <property type="entry name" value="MetalloPept_cat_dom_sf"/>
</dbReference>
<feature type="binding site" evidence="10">
    <location>
        <position position="251"/>
    </location>
    <ligand>
        <name>Zn(2+)</name>
        <dbReference type="ChEBI" id="CHEBI:29105"/>
        <label>2</label>
        <note>catalytic</note>
    </ligand>
</feature>
<evidence type="ECO:0000259" key="15">
    <source>
        <dbReference type="SMART" id="SM00235"/>
    </source>
</evidence>
<dbReference type="InterPro" id="IPR002477">
    <property type="entry name" value="Peptidoglycan-bd-like"/>
</dbReference>
<feature type="binding site" evidence="11">
    <location>
        <position position="229"/>
    </location>
    <ligand>
        <name>Ca(2+)</name>
        <dbReference type="ChEBI" id="CHEBI:29108"/>
        <label>3</label>
    </ligand>
</feature>
<feature type="binding site" evidence="10">
    <location>
        <position position="247"/>
    </location>
    <ligand>
        <name>Zn(2+)</name>
        <dbReference type="ChEBI" id="CHEBI:29105"/>
        <label>2</label>
        <note>catalytic</note>
    </ligand>
</feature>
<dbReference type="Pfam" id="PF00413">
    <property type="entry name" value="Peptidase_M10"/>
    <property type="match status" value="1"/>
</dbReference>
<feature type="binding site" evidence="11">
    <location>
        <position position="323"/>
    </location>
    <ligand>
        <name>Ca(2+)</name>
        <dbReference type="ChEBI" id="CHEBI:29108"/>
        <label>4</label>
    </ligand>
</feature>
<comment type="cofactor">
    <cofactor evidence="11">
        <name>Zn(2+)</name>
        <dbReference type="ChEBI" id="CHEBI:29105"/>
    </cofactor>
    <text evidence="11">Binds 2 Zn(2+) ions per subunit.</text>
</comment>
<feature type="chain" id="PRO_5044800966" description="Peptidase metallopeptidase domain-containing protein" evidence="14">
    <location>
        <begin position="21"/>
        <end position="511"/>
    </location>
</feature>
<evidence type="ECO:0000256" key="2">
    <source>
        <dbReference type="ARBA" id="ARBA00022670"/>
    </source>
</evidence>
<keyword evidence="4" id="KW-0677">Repeat</keyword>
<gene>
    <name evidence="16" type="ORF">ACJMK2_011352</name>
</gene>
<keyword evidence="5" id="KW-0378">Hydrolase</keyword>
<dbReference type="PRINTS" id="PR00138">
    <property type="entry name" value="MATRIXIN"/>
</dbReference>
<dbReference type="InterPro" id="IPR036375">
    <property type="entry name" value="Hemopexin-like_dom_sf"/>
</dbReference>
<proteinExistence type="inferred from homology"/>
<dbReference type="GO" id="GO:0046872">
    <property type="term" value="F:metal ion binding"/>
    <property type="evidence" value="ECO:0007669"/>
    <property type="project" value="UniProtKB-KW"/>
</dbReference>
<evidence type="ECO:0000256" key="7">
    <source>
        <dbReference type="ARBA" id="ARBA00023049"/>
    </source>
</evidence>
<evidence type="ECO:0000256" key="13">
    <source>
        <dbReference type="PROSITE-ProRule" id="PRU01011"/>
    </source>
</evidence>
<keyword evidence="2" id="KW-0645">Protease</keyword>
<dbReference type="Gene3D" id="2.110.10.10">
    <property type="entry name" value="Hemopexin-like domain"/>
    <property type="match status" value="1"/>
</dbReference>
<dbReference type="GO" id="GO:0008237">
    <property type="term" value="F:metallopeptidase activity"/>
    <property type="evidence" value="ECO:0007669"/>
    <property type="project" value="UniProtKB-KW"/>
</dbReference>
<accession>A0ABD3V4V5</accession>
<feature type="binding site" evidence="11">
    <location>
        <position position="224"/>
    </location>
    <ligand>
        <name>Zn(2+)</name>
        <dbReference type="ChEBI" id="CHEBI:29105"/>
        <label>1</label>
    </ligand>
</feature>
<evidence type="ECO:0000313" key="17">
    <source>
        <dbReference type="Proteomes" id="UP001634394"/>
    </source>
</evidence>
<feature type="binding site" evidence="11">
    <location>
        <position position="462"/>
    </location>
    <ligand>
        <name>Ca(2+)</name>
        <dbReference type="ChEBI" id="CHEBI:29108"/>
        <label>4</label>
    </ligand>
</feature>
<feature type="binding site" evidence="11">
    <location>
        <position position="222"/>
    </location>
    <ligand>
        <name>Ca(2+)</name>
        <dbReference type="ChEBI" id="CHEBI:29108"/>
        <label>2</label>
    </ligand>
</feature>
<dbReference type="Pfam" id="PF00045">
    <property type="entry name" value="Hemopexin"/>
    <property type="match status" value="3"/>
</dbReference>
<feature type="binding site" evidence="11">
    <location>
        <position position="195"/>
    </location>
    <ligand>
        <name>Zn(2+)</name>
        <dbReference type="ChEBI" id="CHEBI:29105"/>
        <label>1</label>
    </ligand>
</feature>
<keyword evidence="3 10" id="KW-0479">Metal-binding</keyword>
<evidence type="ECO:0000256" key="12">
    <source>
        <dbReference type="PIRSR" id="PIRSR621190-4"/>
    </source>
</evidence>
<feature type="repeat" description="Hemopexin" evidence="13">
    <location>
        <begin position="458"/>
        <end position="505"/>
    </location>
</feature>
<evidence type="ECO:0000256" key="14">
    <source>
        <dbReference type="SAM" id="SignalP"/>
    </source>
</evidence>
<dbReference type="PIRSF" id="PIRSF001191">
    <property type="entry name" value="Peptidase_M10A_matrix"/>
    <property type="match status" value="1"/>
</dbReference>
<keyword evidence="14" id="KW-0732">Signal</keyword>
<evidence type="ECO:0000313" key="16">
    <source>
        <dbReference type="EMBL" id="KAL3856617.1"/>
    </source>
</evidence>
<dbReference type="EMBL" id="JBJQND010000013">
    <property type="protein sequence ID" value="KAL3856617.1"/>
    <property type="molecule type" value="Genomic_DNA"/>
</dbReference>
<comment type="similarity">
    <text evidence="1">Belongs to the peptidase M10A family.</text>
</comment>
<dbReference type="InterPro" id="IPR021190">
    <property type="entry name" value="Pept_M10A"/>
</dbReference>
<evidence type="ECO:0000256" key="1">
    <source>
        <dbReference type="ARBA" id="ARBA00010370"/>
    </source>
</evidence>
<evidence type="ECO:0000256" key="6">
    <source>
        <dbReference type="ARBA" id="ARBA00022833"/>
    </source>
</evidence>
<comment type="cofactor">
    <cofactor evidence="11">
        <name>Ca(2+)</name>
        <dbReference type="ChEBI" id="CHEBI:29108"/>
    </cofactor>
    <text evidence="11">Can bind about 5 Ca(2+) ions per subunit.</text>
</comment>
<feature type="binding site" evidence="11">
    <location>
        <position position="325"/>
    </location>
    <ligand>
        <name>Ca(2+)</name>
        <dbReference type="ChEBI" id="CHEBI:29108"/>
        <label>5</label>
    </ligand>
</feature>
<dbReference type="SUPFAM" id="SSF55486">
    <property type="entry name" value="Metalloproteases ('zincins'), catalytic domain"/>
    <property type="match status" value="1"/>
</dbReference>
<feature type="binding site" description="in inhibited form" evidence="11">
    <location>
        <position position="104"/>
    </location>
    <ligand>
        <name>Zn(2+)</name>
        <dbReference type="ChEBI" id="CHEBI:29105"/>
        <label>2</label>
        <note>catalytic</note>
    </ligand>
</feature>
<evidence type="ECO:0000256" key="8">
    <source>
        <dbReference type="ARBA" id="ARBA00023145"/>
    </source>
</evidence>
<dbReference type="CDD" id="cd04278">
    <property type="entry name" value="ZnMc_MMP"/>
    <property type="match status" value="1"/>
</dbReference>
<dbReference type="InterPro" id="IPR000585">
    <property type="entry name" value="Hemopexin-like_dom"/>
</dbReference>
<dbReference type="PROSITE" id="PS51642">
    <property type="entry name" value="HEMOPEXIN_2"/>
    <property type="match status" value="2"/>
</dbReference>
<dbReference type="InterPro" id="IPR018487">
    <property type="entry name" value="Hemopexin-like_repeat"/>
</dbReference>
<keyword evidence="7" id="KW-0482">Metalloprotease</keyword>
<name>A0ABD3V4V5_SINWO</name>
<feature type="binding site" evidence="11">
    <location>
        <position position="210"/>
    </location>
    <ligand>
        <name>Zn(2+)</name>
        <dbReference type="ChEBI" id="CHEBI:29105"/>
        <label>1</label>
    </ligand>
</feature>
<dbReference type="InterPro" id="IPR006026">
    <property type="entry name" value="Peptidase_Metallo"/>
</dbReference>
<dbReference type="SMART" id="SM00120">
    <property type="entry name" value="HX"/>
    <property type="match status" value="4"/>
</dbReference>
<dbReference type="Proteomes" id="UP001634394">
    <property type="component" value="Unassembled WGS sequence"/>
</dbReference>
<keyword evidence="17" id="KW-1185">Reference proteome</keyword>
<reference evidence="16 17" key="1">
    <citation type="submission" date="2024-11" db="EMBL/GenBank/DDBJ databases">
        <title>Chromosome-level genome assembly of the freshwater bivalve Anodonta woodiana.</title>
        <authorList>
            <person name="Chen X."/>
        </authorList>
    </citation>
    <scope>NUCLEOTIDE SEQUENCE [LARGE SCALE GENOMIC DNA]</scope>
    <source>
        <strain evidence="16">MN2024</strain>
        <tissue evidence="16">Gills</tissue>
    </source>
</reference>
<dbReference type="InterPro" id="IPR001818">
    <property type="entry name" value="Pept_M10_metallopeptidase"/>
</dbReference>
<dbReference type="InterPro" id="IPR033739">
    <property type="entry name" value="M10A_MMP"/>
</dbReference>
<feature type="binding site" evidence="11">
    <location>
        <position position="226"/>
    </location>
    <ligand>
        <name>Ca(2+)</name>
        <dbReference type="ChEBI" id="CHEBI:29108"/>
        <label>3</label>
    </ligand>
</feature>
<evidence type="ECO:0000256" key="9">
    <source>
        <dbReference type="PIRSR" id="PIRSR001191-1"/>
    </source>
</evidence>
<evidence type="ECO:0000256" key="5">
    <source>
        <dbReference type="ARBA" id="ARBA00022801"/>
    </source>
</evidence>
<dbReference type="PANTHER" id="PTHR10201:SF294">
    <property type="entry name" value="MATRIX METALLOPROTEINASE 16"/>
    <property type="match status" value="1"/>
</dbReference>
<evidence type="ECO:0000256" key="4">
    <source>
        <dbReference type="ARBA" id="ARBA00022737"/>
    </source>
</evidence>
<dbReference type="GO" id="GO:0006508">
    <property type="term" value="P:proteolysis"/>
    <property type="evidence" value="ECO:0007669"/>
    <property type="project" value="UniProtKB-KW"/>
</dbReference>
<feature type="binding site" evidence="11">
    <location>
        <position position="185"/>
    </location>
    <ligand>
        <name>Ca(2+)</name>
        <dbReference type="ChEBI" id="CHEBI:29108"/>
        <label>2</label>
    </ligand>
</feature>
<feature type="binding site" evidence="11">
    <location>
        <position position="202"/>
    </location>
    <ligand>
        <name>Ca(2+)</name>
        <dbReference type="ChEBI" id="CHEBI:29108"/>
        <label>3</label>
    </ligand>
</feature>
<keyword evidence="8" id="KW-0865">Zymogen</keyword>
<evidence type="ECO:0000256" key="10">
    <source>
        <dbReference type="PIRSR" id="PIRSR001191-2"/>
    </source>
</evidence>